<reference evidence="2 3" key="1">
    <citation type="submission" date="2019-06" db="EMBL/GenBank/DDBJ databases">
        <title>Sequencing the genomes of 1000 actinobacteria strains.</title>
        <authorList>
            <person name="Klenk H.-P."/>
        </authorList>
    </citation>
    <scope>NUCLEOTIDE SEQUENCE [LARGE SCALE GENOMIC DNA]</scope>
    <source>
        <strain evidence="2 3">DSM 45928</strain>
    </source>
</reference>
<protein>
    <submittedName>
        <fullName evidence="2">Uncharacterized protein DUF397</fullName>
    </submittedName>
</protein>
<dbReference type="InParanoid" id="A0A543AV17"/>
<dbReference type="AlphaFoldDB" id="A0A543AV17"/>
<evidence type="ECO:0000259" key="1">
    <source>
        <dbReference type="Pfam" id="PF04149"/>
    </source>
</evidence>
<comment type="caution">
    <text evidence="2">The sequence shown here is derived from an EMBL/GenBank/DDBJ whole genome shotgun (WGS) entry which is preliminary data.</text>
</comment>
<evidence type="ECO:0000313" key="2">
    <source>
        <dbReference type="EMBL" id="TQL76426.1"/>
    </source>
</evidence>
<feature type="domain" description="DUF397" evidence="1">
    <location>
        <begin position="9"/>
        <end position="65"/>
    </location>
</feature>
<evidence type="ECO:0000313" key="3">
    <source>
        <dbReference type="Proteomes" id="UP000317043"/>
    </source>
</evidence>
<dbReference type="InterPro" id="IPR007278">
    <property type="entry name" value="DUF397"/>
</dbReference>
<dbReference type="EMBL" id="VFOW01000001">
    <property type="protein sequence ID" value="TQL76426.1"/>
    <property type="molecule type" value="Genomic_DNA"/>
</dbReference>
<name>A0A543AV17_9ACTN</name>
<gene>
    <name evidence="2" type="ORF">FB566_1955</name>
</gene>
<accession>A0A543AV17</accession>
<dbReference type="RefSeq" id="WP_142037828.1">
    <property type="nucleotide sequence ID" value="NZ_JBHTGS010000001.1"/>
</dbReference>
<dbReference type="Pfam" id="PF04149">
    <property type="entry name" value="DUF397"/>
    <property type="match status" value="1"/>
</dbReference>
<proteinExistence type="predicted"/>
<dbReference type="OrthoDB" id="3431580at2"/>
<keyword evidence="3" id="KW-1185">Reference proteome</keyword>
<organism evidence="2 3">
    <name type="scientific">Stackebrandtia endophytica</name>
    <dbReference type="NCBI Taxonomy" id="1496996"/>
    <lineage>
        <taxon>Bacteria</taxon>
        <taxon>Bacillati</taxon>
        <taxon>Actinomycetota</taxon>
        <taxon>Actinomycetes</taxon>
        <taxon>Glycomycetales</taxon>
        <taxon>Glycomycetaceae</taxon>
        <taxon>Stackebrandtia</taxon>
    </lineage>
</organism>
<dbReference type="Proteomes" id="UP000317043">
    <property type="component" value="Unassembled WGS sequence"/>
</dbReference>
<sequence length="68" mass="7460">MKTPYRLSAHWRKSSRSANAGGQCVEVASTGGNVLLRDSKLSTVGDFPQLSVASTEWVQLMQDIKIDH</sequence>